<comment type="caution">
    <text evidence="1">The sequence shown here is derived from an EMBL/GenBank/DDBJ whole genome shotgun (WGS) entry which is preliminary data.</text>
</comment>
<evidence type="ECO:0008006" key="3">
    <source>
        <dbReference type="Google" id="ProtNLM"/>
    </source>
</evidence>
<keyword evidence="2" id="KW-1185">Reference proteome</keyword>
<name>A0A2A2F3H0_9GAMM</name>
<dbReference type="InterPro" id="IPR015003">
    <property type="entry name" value="DUF1853"/>
</dbReference>
<organism evidence="1 2">
    <name type="scientific">Halomonas salipaludis</name>
    <dbReference type="NCBI Taxonomy" id="2032625"/>
    <lineage>
        <taxon>Bacteria</taxon>
        <taxon>Pseudomonadati</taxon>
        <taxon>Pseudomonadota</taxon>
        <taxon>Gammaproteobacteria</taxon>
        <taxon>Oceanospirillales</taxon>
        <taxon>Halomonadaceae</taxon>
        <taxon>Halomonas</taxon>
    </lineage>
</organism>
<proteinExistence type="predicted"/>
<sequence length="331" mass="36702">MCQTDDQRLIARYSHPLVRDLAWLITAPDLLAMAWPGRPTGEELGLIGTALTEYLDAQQHDPLPLERRVADSASGRLGHYHERLWQHLLASAPGTRLIAHNCRIERDKRTLGELDLIYQRRRDGRLVHLEVAIKFYLGLVEGPGGADSQSRWIGPGCVDSLAVKRQHLHDHQLPLLDRVSDTDTLGQLLGSAALVEDALLNGIQQRLAIPGALFYPLASDASALLAPREATVDHLRGHWLHESQWAAFQDGLDADTRGAWLSKPHWLAPPMPAQLLSMPALDAHIRAHFAARAAPLPVMLHGTTGWQRLFIVGDDWPRRIPLPPLAAATVR</sequence>
<evidence type="ECO:0000313" key="2">
    <source>
        <dbReference type="Proteomes" id="UP000217771"/>
    </source>
</evidence>
<dbReference type="EMBL" id="NSKB01000001">
    <property type="protein sequence ID" value="PAU79083.1"/>
    <property type="molecule type" value="Genomic_DNA"/>
</dbReference>
<dbReference type="AlphaFoldDB" id="A0A2A2F3H0"/>
<protein>
    <recommendedName>
        <fullName evidence="3">DUF1853 family protein</fullName>
    </recommendedName>
</protein>
<reference evidence="1 2" key="1">
    <citation type="submission" date="2017-08" db="EMBL/GenBank/DDBJ databases">
        <title>Halomonas alkalisoli sp. nov., isolated from saline alkaline soil.</title>
        <authorList>
            <person name="Wang D."/>
            <person name="Zhang G."/>
        </authorList>
    </citation>
    <scope>NUCLEOTIDE SEQUENCE [LARGE SCALE GENOMIC DNA]</scope>
    <source>
        <strain evidence="1 2">WRN001</strain>
    </source>
</reference>
<dbReference type="Pfam" id="PF08907">
    <property type="entry name" value="DUF1853"/>
    <property type="match status" value="1"/>
</dbReference>
<dbReference type="RefSeq" id="WP_095619098.1">
    <property type="nucleotide sequence ID" value="NZ_NSKB01000001.1"/>
</dbReference>
<dbReference type="OrthoDB" id="378654at2"/>
<dbReference type="Proteomes" id="UP000217771">
    <property type="component" value="Unassembled WGS sequence"/>
</dbReference>
<evidence type="ECO:0000313" key="1">
    <source>
        <dbReference type="EMBL" id="PAU79083.1"/>
    </source>
</evidence>
<gene>
    <name evidence="1" type="ORF">CK498_01565</name>
</gene>
<accession>A0A2A2F3H0</accession>